<dbReference type="NCBIfam" id="NF041916">
    <property type="entry name" value="RING_SCO0854"/>
    <property type="match status" value="1"/>
</dbReference>
<comment type="caution">
    <text evidence="3">The sequence shown here is derived from an EMBL/GenBank/DDBJ whole genome shotgun (WGS) entry which is preliminary data.</text>
</comment>
<evidence type="ECO:0000256" key="1">
    <source>
        <dbReference type="SAM" id="MobiDB-lite"/>
    </source>
</evidence>
<dbReference type="CDD" id="cd06974">
    <property type="entry name" value="TerD_like"/>
    <property type="match status" value="1"/>
</dbReference>
<dbReference type="PROSITE" id="PS50089">
    <property type="entry name" value="ZF_RING_2"/>
    <property type="match status" value="1"/>
</dbReference>
<feature type="region of interest" description="Disordered" evidence="1">
    <location>
        <begin position="198"/>
        <end position="220"/>
    </location>
</feature>
<proteinExistence type="predicted"/>
<dbReference type="PANTHER" id="PTHR32097:SF18">
    <property type="entry name" value="RING-TYPE DOMAIN-CONTAINING PROTEIN"/>
    <property type="match status" value="1"/>
</dbReference>
<keyword evidence="4" id="KW-1185">Reference proteome</keyword>
<sequence>MGGSPRCFLLTLSWQLASRLSAHRLYGEGASMDPLAAVLLRRAGRVAVVGTGAAPADGVAWVAALEADLAGRGWLLRADLRTAAARLPAAVRVRWADWLLATIDEMVGADRPMLPLYRSFPDTRRDVEAVYVRRLLTHLFAVPGAPCVLCGREEGGAPLDPCGHPVCPACFPPEQVTACPICGRRLAAGDTYLPVVAPPAPVRRPPRRAGASAGDAGEHTVPAAPPLPMRLAGLEADPVGAAVRLRDELVARPAALSESDRADLGVLVDATAPGRLDWLPEVVPARETLALVVARALHAATGTPGHRDVVAAARRRWSTATDVARTLWAYSGGDPGLVLPRRDDESTAPGVAWRPADESAVVVPVTRVRALPRPLRRAALAHLDACGAAGAAEDLRRHPTVWKRLGERLHPYENVAAYPAAAVAFAALRGTRTARTGVLGTAIVAACAREPRRLVPTGHPDGTVTVRVRTHASLVEEALTGDDAAEAARLLTERPGELWRRLDHLLRVAGDDPAAYAAVETAMRRTVARVAPGVLAAAAAQLTGRDRTIRATPAELAATARARAAARARRSAQVGAAPALTVGLGDVLRAVARGVRGAGPALLRGALRPGGEAAPPAEVPPGGGTVEEPGTVEECGIVGGRPGPGMPRRVFHPRGSVVTTWTEPERRPPVPAPAITAVRELVDAELTARAARLGRFDVAVLDAALAEVPAPTRERAASAQLAGWPRGSVRALPGAEVLRFFLHWEDPGATRVDLDLSCVFFDRDWQRVGHCDFTRLRFAGDGAVHSGDLTSAPAPLGATEFLDLHLARLAERGAHYAVPTVLSYNAVPFEALTEALAGVMLPLPRGGQFDGARVAQRFDLRGNARMLLPMVVDLRSRRLLWTDLTLTGRGYGHSVDRHGDQLARAAADQWEHFLGGHHATVLDLLAWHAVGRADRILVGHADRTYTEVPADVAAVRAAASKDTGGIRVPPDLAGRTVLAGAADPDALDRLAPAPVPVAPGSTVVTVTGTPGHPWTVLRAGDVLAGLGTG</sequence>
<dbReference type="Pfam" id="PF14447">
    <property type="entry name" value="Prok-RING_4"/>
    <property type="match status" value="1"/>
</dbReference>
<dbReference type="InterPro" id="IPR051324">
    <property type="entry name" value="Stress/Tellurium_Resist"/>
</dbReference>
<dbReference type="EMBL" id="JAVRFL010000007">
    <property type="protein sequence ID" value="MDT0528862.1"/>
    <property type="molecule type" value="Genomic_DNA"/>
</dbReference>
<feature type="region of interest" description="Disordered" evidence="1">
    <location>
        <begin position="609"/>
        <end position="629"/>
    </location>
</feature>
<evidence type="ECO:0000313" key="4">
    <source>
        <dbReference type="Proteomes" id="UP001180973"/>
    </source>
</evidence>
<reference evidence="3" key="1">
    <citation type="submission" date="2023-09" db="EMBL/GenBank/DDBJ databases">
        <title>30 novel species of actinomycetes from the DSMZ collection.</title>
        <authorList>
            <person name="Nouioui I."/>
        </authorList>
    </citation>
    <scope>NUCLEOTIDE SEQUENCE</scope>
    <source>
        <strain evidence="3">DSM 115977</strain>
    </source>
</reference>
<name>A0ABU2WUW5_9ACTN</name>
<protein>
    <submittedName>
        <fullName evidence="3">MXAN_6230/SCO0854 family RING domain-containing protein</fullName>
    </submittedName>
</protein>
<dbReference type="InterPro" id="IPR003325">
    <property type="entry name" value="TerD"/>
</dbReference>
<evidence type="ECO:0000313" key="3">
    <source>
        <dbReference type="EMBL" id="MDT0528862.1"/>
    </source>
</evidence>
<gene>
    <name evidence="3" type="ORF">RM555_07650</name>
</gene>
<dbReference type="RefSeq" id="WP_311411054.1">
    <property type="nucleotide sequence ID" value="NZ_JAVRFL010000007.1"/>
</dbReference>
<dbReference type="Proteomes" id="UP001180973">
    <property type="component" value="Unassembled WGS sequence"/>
</dbReference>
<dbReference type="PANTHER" id="PTHR32097">
    <property type="entry name" value="CAMP-BINDING PROTEIN 1-RELATED"/>
    <property type="match status" value="1"/>
</dbReference>
<evidence type="ECO:0000259" key="2">
    <source>
        <dbReference type="PROSITE" id="PS50089"/>
    </source>
</evidence>
<organism evidence="3 4">
    <name type="scientific">Micromonospora reichwaldensis</name>
    <dbReference type="NCBI Taxonomy" id="3075516"/>
    <lineage>
        <taxon>Bacteria</taxon>
        <taxon>Bacillati</taxon>
        <taxon>Actinomycetota</taxon>
        <taxon>Actinomycetes</taxon>
        <taxon>Micromonosporales</taxon>
        <taxon>Micromonosporaceae</taxon>
        <taxon>Micromonospora</taxon>
    </lineage>
</organism>
<accession>A0ABU2WUW5</accession>
<dbReference type="InterPro" id="IPR001841">
    <property type="entry name" value="Znf_RING"/>
</dbReference>
<feature type="domain" description="RING-type" evidence="2">
    <location>
        <begin position="147"/>
        <end position="182"/>
    </location>
</feature>